<feature type="transmembrane region" description="Helical" evidence="6">
    <location>
        <begin position="126"/>
        <end position="144"/>
    </location>
</feature>
<dbReference type="GO" id="GO:0005886">
    <property type="term" value="C:plasma membrane"/>
    <property type="evidence" value="ECO:0007669"/>
    <property type="project" value="TreeGrafter"/>
</dbReference>
<keyword evidence="9" id="KW-1185">Reference proteome</keyword>
<comment type="caution">
    <text evidence="8">The sequence shown here is derived from an EMBL/GenBank/DDBJ whole genome shotgun (WGS) entry which is preliminary data.</text>
</comment>
<organism evidence="8 9">
    <name type="scientific">Oceanospirillum linum</name>
    <dbReference type="NCBI Taxonomy" id="966"/>
    <lineage>
        <taxon>Bacteria</taxon>
        <taxon>Pseudomonadati</taxon>
        <taxon>Pseudomonadota</taxon>
        <taxon>Gammaproteobacteria</taxon>
        <taxon>Oceanospirillales</taxon>
        <taxon>Oceanospirillaceae</taxon>
        <taxon>Oceanospirillum</taxon>
    </lineage>
</organism>
<dbReference type="NCBIfam" id="TIGR00785">
    <property type="entry name" value="dass"/>
    <property type="match status" value="1"/>
</dbReference>
<dbReference type="PANTHER" id="PTHR10283">
    <property type="entry name" value="SOLUTE CARRIER FAMILY 13 MEMBER"/>
    <property type="match status" value="1"/>
</dbReference>
<feature type="transmembrane region" description="Helical" evidence="6">
    <location>
        <begin position="256"/>
        <end position="273"/>
    </location>
</feature>
<dbReference type="STRING" id="966.BTA35_0200370"/>
<name>A0A1T1HGL8_OCELI</name>
<evidence type="ECO:0000313" key="8">
    <source>
        <dbReference type="EMBL" id="OOV88867.1"/>
    </source>
</evidence>
<dbReference type="GO" id="GO:0015141">
    <property type="term" value="F:succinate transmembrane transporter activity"/>
    <property type="evidence" value="ECO:0007669"/>
    <property type="project" value="UniProtKB-ARBA"/>
</dbReference>
<comment type="subcellular location">
    <subcellularLocation>
        <location evidence="1">Membrane</location>
        <topology evidence="1">Multi-pass membrane protein</topology>
    </subcellularLocation>
</comment>
<feature type="transmembrane region" description="Helical" evidence="6">
    <location>
        <begin position="374"/>
        <end position="391"/>
    </location>
</feature>
<gene>
    <name evidence="8" type="ORF">BTA35_0200370</name>
</gene>
<feature type="transmembrane region" description="Helical" evidence="6">
    <location>
        <begin position="215"/>
        <end position="235"/>
    </location>
</feature>
<evidence type="ECO:0000259" key="7">
    <source>
        <dbReference type="Pfam" id="PF03600"/>
    </source>
</evidence>
<evidence type="ECO:0000256" key="6">
    <source>
        <dbReference type="SAM" id="Phobius"/>
    </source>
</evidence>
<feature type="transmembrane region" description="Helical" evidence="6">
    <location>
        <begin position="397"/>
        <end position="415"/>
    </location>
</feature>
<feature type="transmembrane region" description="Helical" evidence="6">
    <location>
        <begin position="436"/>
        <end position="455"/>
    </location>
</feature>
<feature type="transmembrane region" description="Helical" evidence="6">
    <location>
        <begin position="63"/>
        <end position="81"/>
    </location>
</feature>
<evidence type="ECO:0000256" key="2">
    <source>
        <dbReference type="ARBA" id="ARBA00022448"/>
    </source>
</evidence>
<dbReference type="EMBL" id="MTSD02000001">
    <property type="protein sequence ID" value="OOV88867.1"/>
    <property type="molecule type" value="Genomic_DNA"/>
</dbReference>
<dbReference type="AlphaFoldDB" id="A0A1T1HGL8"/>
<feature type="domain" description="Citrate transporter-like" evidence="7">
    <location>
        <begin position="52"/>
        <end position="403"/>
    </location>
</feature>
<feature type="transmembrane region" description="Helical" evidence="6">
    <location>
        <begin position="316"/>
        <end position="341"/>
    </location>
</feature>
<dbReference type="InterPro" id="IPR004680">
    <property type="entry name" value="Cit_transptr-like_dom"/>
</dbReference>
<dbReference type="PROSITE" id="PS01271">
    <property type="entry name" value="NA_SULFATE"/>
    <property type="match status" value="1"/>
</dbReference>
<feature type="transmembrane region" description="Helical" evidence="6">
    <location>
        <begin position="347"/>
        <end position="367"/>
    </location>
</feature>
<evidence type="ECO:0000256" key="4">
    <source>
        <dbReference type="ARBA" id="ARBA00022989"/>
    </source>
</evidence>
<dbReference type="Pfam" id="PF03600">
    <property type="entry name" value="CitMHS"/>
    <property type="match status" value="1"/>
</dbReference>
<protein>
    <submittedName>
        <fullName evidence="8">Anion transporter</fullName>
    </submittedName>
</protein>
<feature type="transmembrane region" description="Helical" evidence="6">
    <location>
        <begin position="285"/>
        <end position="304"/>
    </location>
</feature>
<feature type="transmembrane region" description="Helical" evidence="6">
    <location>
        <begin position="12"/>
        <end position="32"/>
    </location>
</feature>
<feature type="transmembrane region" description="Helical" evidence="6">
    <location>
        <begin position="173"/>
        <end position="195"/>
    </location>
</feature>
<evidence type="ECO:0000256" key="3">
    <source>
        <dbReference type="ARBA" id="ARBA00022692"/>
    </source>
</evidence>
<keyword evidence="4 6" id="KW-1133">Transmembrane helix</keyword>
<feature type="transmembrane region" description="Helical" evidence="6">
    <location>
        <begin position="87"/>
        <end position="105"/>
    </location>
</feature>
<keyword evidence="3 6" id="KW-0812">Transmembrane</keyword>
<accession>A0A1T1HGL8</accession>
<dbReference type="InterPro" id="IPR001898">
    <property type="entry name" value="SLC13A/DASS"/>
</dbReference>
<reference evidence="8" key="1">
    <citation type="submission" date="2017-02" db="EMBL/GenBank/DDBJ databases">
        <title>Draft Genome Sequence of the Salt Water Bacterium Oceanospirillum linum ATCC 11336.</title>
        <authorList>
            <person name="Trachtenberg A.M."/>
            <person name="Carney J.G."/>
            <person name="Linnane J.D."/>
            <person name="Rheaume B.A."/>
            <person name="Pitts N.L."/>
            <person name="Mykles D.L."/>
            <person name="Maclea K.S."/>
        </authorList>
    </citation>
    <scope>NUCLEOTIDE SEQUENCE [LARGE SCALE GENOMIC DNA]</scope>
    <source>
        <strain evidence="8">ATCC 11336</strain>
    </source>
</reference>
<evidence type="ECO:0000313" key="9">
    <source>
        <dbReference type="Proteomes" id="UP000190064"/>
    </source>
</evidence>
<proteinExistence type="predicted"/>
<dbReference type="Proteomes" id="UP000190064">
    <property type="component" value="Unassembled WGS sequence"/>
</dbReference>
<dbReference type="InterPro" id="IPR031312">
    <property type="entry name" value="Na/sul_symport_CS"/>
</dbReference>
<sequence>MPFSASLCGAISVQRTHITLLLSVLSGLGIFYGTDLDLQLRIGLAILTSVALLWMTETFHITVTALLVPILAVASGVFTVPEAMKNFANPIIFLFLGGFALASALHKQRLDERIAGLVIRAARGRMLLASVLLFFTAAFVSMWISNTATTAMMLPLALGMLSRLPYEQNRNTYWFVLLGVAYSANIGGIGTLVGSPPNAIAAAAVGISFAEWMKIGIPAVLLMFPVMLALLWLVFRPDLSRTFDMDSDARPMGTQQWLTLGVFLVTVALWLFSKPVSQFMGISKSFDAMVALFAIVLLCALKLVNWKDIEQSADWGVLLLFGGGLTLSAVLKATGSSVFLAESISGFLEGAPLIIFMLVITAFVVMLTEIASNTASSALLVPIFVSIAQAMGLSPVILAAVIAISASCAFMLPVATPPNAIVFGSGYVPQRQMMRAGALLNIAMIGLIGVASWLML</sequence>
<dbReference type="CDD" id="cd01115">
    <property type="entry name" value="SLC13_permease"/>
    <property type="match status" value="1"/>
</dbReference>
<evidence type="ECO:0000256" key="1">
    <source>
        <dbReference type="ARBA" id="ARBA00004141"/>
    </source>
</evidence>
<keyword evidence="5 6" id="KW-0472">Membrane</keyword>
<dbReference type="PANTHER" id="PTHR10283:SF82">
    <property type="entry name" value="SOLUTE CARRIER FAMILY 13 MEMBER 2"/>
    <property type="match status" value="1"/>
</dbReference>
<evidence type="ECO:0000256" key="5">
    <source>
        <dbReference type="ARBA" id="ARBA00023136"/>
    </source>
</evidence>
<keyword evidence="2" id="KW-0813">Transport</keyword>